<name>A0ABT1ELA1_9FIRM</name>
<dbReference type="EMBL" id="JAMZFV010000038">
    <property type="protein sequence ID" value="MCP1111476.1"/>
    <property type="molecule type" value="Genomic_DNA"/>
</dbReference>
<feature type="region of interest" description="Disordered" evidence="1">
    <location>
        <begin position="131"/>
        <end position="166"/>
    </location>
</feature>
<comment type="caution">
    <text evidence="3">The sequence shown here is derived from an EMBL/GenBank/DDBJ whole genome shotgun (WGS) entry which is preliminary data.</text>
</comment>
<feature type="transmembrane region" description="Helical" evidence="2">
    <location>
        <begin position="56"/>
        <end position="73"/>
    </location>
</feature>
<gene>
    <name evidence="3" type="ORF">NK118_14575</name>
</gene>
<organism evidence="3 4">
    <name type="scientific">Ohessyouella blattaphilus</name>
    <dbReference type="NCBI Taxonomy" id="2949333"/>
    <lineage>
        <taxon>Bacteria</taxon>
        <taxon>Bacillati</taxon>
        <taxon>Bacillota</taxon>
        <taxon>Clostridia</taxon>
        <taxon>Lachnospirales</taxon>
        <taxon>Lachnospiraceae</taxon>
        <taxon>Ohessyouella</taxon>
    </lineage>
</organism>
<accession>A0ABT1ELA1</accession>
<keyword evidence="4" id="KW-1185">Reference proteome</keyword>
<feature type="transmembrane region" description="Helical" evidence="2">
    <location>
        <begin position="6"/>
        <end position="22"/>
    </location>
</feature>
<proteinExistence type="predicted"/>
<reference evidence="3 4" key="1">
    <citation type="journal article" date="2022" name="Genome Biol. Evol.">
        <title>Host diet, physiology and behaviors set the stage for Lachnospiraceae cladogenesis.</title>
        <authorList>
            <person name="Vera-Ponce De Leon A."/>
            <person name="Schneider M."/>
            <person name="Jahnes B.C."/>
            <person name="Sadowski V."/>
            <person name="Camuy-Velez L.A."/>
            <person name="Duan J."/>
            <person name="Sabree Z.L."/>
        </authorList>
    </citation>
    <scope>NUCLEOTIDE SEQUENCE [LARGE SCALE GENOMIC DNA]</scope>
    <source>
        <strain evidence="3 4">PAL227</strain>
    </source>
</reference>
<dbReference type="RefSeq" id="WP_262070335.1">
    <property type="nucleotide sequence ID" value="NZ_JAMXOC010000038.1"/>
</dbReference>
<evidence type="ECO:0000256" key="2">
    <source>
        <dbReference type="SAM" id="Phobius"/>
    </source>
</evidence>
<evidence type="ECO:0000313" key="3">
    <source>
        <dbReference type="EMBL" id="MCP1111476.1"/>
    </source>
</evidence>
<evidence type="ECO:0000256" key="1">
    <source>
        <dbReference type="SAM" id="MobiDB-lite"/>
    </source>
</evidence>
<protein>
    <submittedName>
        <fullName evidence="3">Uncharacterized protein</fullName>
    </submittedName>
</protein>
<feature type="compositionally biased region" description="Basic residues" evidence="1">
    <location>
        <begin position="132"/>
        <end position="141"/>
    </location>
</feature>
<keyword evidence="2" id="KW-0812">Transmembrane</keyword>
<keyword evidence="2" id="KW-0472">Membrane</keyword>
<keyword evidence="2" id="KW-1133">Transmembrane helix</keyword>
<evidence type="ECO:0000313" key="4">
    <source>
        <dbReference type="Proteomes" id="UP001523565"/>
    </source>
</evidence>
<feature type="transmembrane region" description="Helical" evidence="2">
    <location>
        <begin position="29"/>
        <end position="50"/>
    </location>
</feature>
<dbReference type="Proteomes" id="UP001523565">
    <property type="component" value="Unassembled WGS sequence"/>
</dbReference>
<sequence length="231" mass="26118">MTALLIIIMIIGGCLLYGFFINKGAVEWACGALILPLVFLGGFLAITLTVQGMPPLIIALVGVGIVVGPTRLFHKVLAKTKALITPLTTRKERGNREEFCQRARSLGQKLEGDAFRLYDLAETPIVEEPVHRKTVKKKPAPQKRVLQKQVSPKPVPKRPVAKEKSGSQEMYEKAKYLFEKGQYRLAYELFKHAMPELTDFRTLQELVCYKRRCLEKLNGQEQEYKTGRTQS</sequence>